<reference evidence="9 10" key="1">
    <citation type="submission" date="2015-07" db="EMBL/GenBank/DDBJ databases">
        <title>Genome analysis of myxobacterium Chondromyces crocatus Cm c5 reveals a high potential for natural compound synthesis and the genetic basis for the loss of fruiting body formation.</title>
        <authorList>
            <person name="Zaburannyi N."/>
            <person name="Bunk B."/>
            <person name="Maier J."/>
            <person name="Overmann J."/>
            <person name="Mueller R."/>
        </authorList>
    </citation>
    <scope>NUCLEOTIDE SEQUENCE [LARGE SCALE GENOMIC DNA]</scope>
    <source>
        <strain evidence="9 10">Cm c5</strain>
    </source>
</reference>
<evidence type="ECO:0000256" key="4">
    <source>
        <dbReference type="ARBA" id="ARBA00022692"/>
    </source>
</evidence>
<feature type="domain" description="ABC transmembrane type-1" evidence="8">
    <location>
        <begin position="303"/>
        <end position="493"/>
    </location>
</feature>
<dbReference type="RefSeq" id="WP_050431498.1">
    <property type="nucleotide sequence ID" value="NZ_CP012159.1"/>
</dbReference>
<dbReference type="STRING" id="52.CMC5_035510"/>
<feature type="transmembrane region" description="Helical" evidence="7">
    <location>
        <begin position="366"/>
        <end position="384"/>
    </location>
</feature>
<feature type="transmembrane region" description="Helical" evidence="7">
    <location>
        <begin position="338"/>
        <end position="360"/>
    </location>
</feature>
<keyword evidence="6 7" id="KW-0472">Membrane</keyword>
<dbReference type="Proteomes" id="UP000067626">
    <property type="component" value="Chromosome"/>
</dbReference>
<name>A0A0K1EEX3_CHOCO</name>
<comment type="similarity">
    <text evidence="7">Belongs to the binding-protein-dependent transport system permease family.</text>
</comment>
<keyword evidence="3" id="KW-1003">Cell membrane</keyword>
<dbReference type="InterPro" id="IPR035906">
    <property type="entry name" value="MetI-like_sf"/>
</dbReference>
<dbReference type="KEGG" id="ccro:CMC5_035510"/>
<feature type="transmembrane region" description="Helical" evidence="7">
    <location>
        <begin position="9"/>
        <end position="30"/>
    </location>
</feature>
<dbReference type="GO" id="GO:0055085">
    <property type="term" value="P:transmembrane transport"/>
    <property type="evidence" value="ECO:0007669"/>
    <property type="project" value="InterPro"/>
</dbReference>
<evidence type="ECO:0000259" key="8">
    <source>
        <dbReference type="PROSITE" id="PS50928"/>
    </source>
</evidence>
<evidence type="ECO:0000313" key="9">
    <source>
        <dbReference type="EMBL" id="AKT39404.1"/>
    </source>
</evidence>
<evidence type="ECO:0000256" key="7">
    <source>
        <dbReference type="RuleBase" id="RU363032"/>
    </source>
</evidence>
<dbReference type="GO" id="GO:0005886">
    <property type="term" value="C:plasma membrane"/>
    <property type="evidence" value="ECO:0007669"/>
    <property type="project" value="UniProtKB-SubCell"/>
</dbReference>
<accession>A0A0K1EEX3</accession>
<dbReference type="SUPFAM" id="SSF161098">
    <property type="entry name" value="MetI-like"/>
    <property type="match status" value="1"/>
</dbReference>
<evidence type="ECO:0000256" key="5">
    <source>
        <dbReference type="ARBA" id="ARBA00022989"/>
    </source>
</evidence>
<protein>
    <recommendedName>
        <fullName evidence="8">ABC transmembrane type-1 domain-containing protein</fullName>
    </recommendedName>
</protein>
<evidence type="ECO:0000256" key="2">
    <source>
        <dbReference type="ARBA" id="ARBA00022448"/>
    </source>
</evidence>
<feature type="transmembrane region" description="Helical" evidence="7">
    <location>
        <begin position="424"/>
        <end position="450"/>
    </location>
</feature>
<keyword evidence="2 7" id="KW-0813">Transport</keyword>
<dbReference type="Pfam" id="PF00528">
    <property type="entry name" value="BPD_transp_1"/>
    <property type="match status" value="1"/>
</dbReference>
<comment type="subcellular location">
    <subcellularLocation>
        <location evidence="1 7">Cell membrane</location>
        <topology evidence="1 7">Multi-pass membrane protein</topology>
    </subcellularLocation>
</comment>
<gene>
    <name evidence="9" type="ORF">CMC5_035510</name>
</gene>
<dbReference type="InterPro" id="IPR000515">
    <property type="entry name" value="MetI-like"/>
</dbReference>
<dbReference type="PANTHER" id="PTHR30465:SF0">
    <property type="entry name" value="OLIGOPEPTIDE TRANSPORT SYSTEM PERMEASE PROTEIN APPB"/>
    <property type="match status" value="1"/>
</dbReference>
<evidence type="ECO:0000256" key="1">
    <source>
        <dbReference type="ARBA" id="ARBA00004651"/>
    </source>
</evidence>
<keyword evidence="10" id="KW-1185">Reference proteome</keyword>
<feature type="transmembrane region" description="Helical" evidence="7">
    <location>
        <begin position="470"/>
        <end position="496"/>
    </location>
</feature>
<dbReference type="PROSITE" id="PS50928">
    <property type="entry name" value="ABC_TM1"/>
    <property type="match status" value="1"/>
</dbReference>
<dbReference type="OrthoDB" id="3543764at2"/>
<evidence type="ECO:0000256" key="3">
    <source>
        <dbReference type="ARBA" id="ARBA00022475"/>
    </source>
</evidence>
<feature type="transmembrane region" description="Helical" evidence="7">
    <location>
        <begin position="303"/>
        <end position="326"/>
    </location>
</feature>
<dbReference type="EMBL" id="CP012159">
    <property type="protein sequence ID" value="AKT39404.1"/>
    <property type="molecule type" value="Genomic_DNA"/>
</dbReference>
<keyword evidence="5 7" id="KW-1133">Transmembrane helix</keyword>
<dbReference type="Gene3D" id="1.10.3720.10">
    <property type="entry name" value="MetI-like"/>
    <property type="match status" value="1"/>
</dbReference>
<evidence type="ECO:0000256" key="6">
    <source>
        <dbReference type="ARBA" id="ARBA00023136"/>
    </source>
</evidence>
<dbReference type="AlphaFoldDB" id="A0A0K1EEX3"/>
<evidence type="ECO:0000313" key="10">
    <source>
        <dbReference type="Proteomes" id="UP000067626"/>
    </source>
</evidence>
<proteinExistence type="inferred from homology"/>
<organism evidence="9 10">
    <name type="scientific">Chondromyces crocatus</name>
    <dbReference type="NCBI Taxonomy" id="52"/>
    <lineage>
        <taxon>Bacteria</taxon>
        <taxon>Pseudomonadati</taxon>
        <taxon>Myxococcota</taxon>
        <taxon>Polyangia</taxon>
        <taxon>Polyangiales</taxon>
        <taxon>Polyangiaceae</taxon>
        <taxon>Chondromyces</taxon>
    </lineage>
</organism>
<sequence length="511" mass="55286">MLRHALRRLLWTLPTLFAVSVVTFLVLSFVPDPVDDPRFTAALSRADRERMRRERYLDLPRFINPNPRDVRTRAMEAVREIAAGGDQAARAAATLQRLGGAALPHVLPALDTLAPEPRTEVALALAPVAERMHLPRAEDARNPARAVAFWTRFWDDRGVEFRAASVRSAVSRFTRYGSSSRAAELRELDTFALEFVIKAMPPPRDPTSLQRAQALVEIAADVTSVDDRIGPDDDLATAQACVTRWQTYWSVYRGDFAVFSGPSRIAAMILETRYGKWALGAITHRFGVAASGEPVLDELRRRLPVTLTLVLGAIMMAYAFAIPLGALSAASRGRKTDLIIACTVLGLCVLPTPVLAIALAPRSGSGGGSLLLPTAILAVGLIAAPTRQQRSALSTVLTQEVIRAARARGAGRLRALLAHGVRNTLLPVVTLAVVEPPLAIGGAFVVEHVFRLEGLGEATILAVQTRDANWLMALSLFAAAIAALAVIATDLAYVLLDPRLARSVLSRRRRG</sequence>
<keyword evidence="4 7" id="KW-0812">Transmembrane</keyword>
<dbReference type="PANTHER" id="PTHR30465">
    <property type="entry name" value="INNER MEMBRANE ABC TRANSPORTER"/>
    <property type="match status" value="1"/>
</dbReference>